<protein>
    <submittedName>
        <fullName evidence="1">Unclassified</fullName>
    </submittedName>
</protein>
<accession>W1IBB3</accession>
<proteinExistence type="predicted"/>
<dbReference type="EMBL" id="CBMI010005035">
    <property type="protein sequence ID" value="CDL73356.1"/>
    <property type="molecule type" value="Genomic_DNA"/>
</dbReference>
<gene>
    <name evidence="1" type="ORF">BN850_0137440</name>
</gene>
<evidence type="ECO:0000313" key="1">
    <source>
        <dbReference type="EMBL" id="CDL73356.1"/>
    </source>
</evidence>
<sequence length="44" mass="4972">MLSPVRIRLALIPSSKEHKTVVMYIAQSYTFILCKPGAFLCCEI</sequence>
<dbReference type="AlphaFoldDB" id="W1IBB3"/>
<reference evidence="1" key="1">
    <citation type="submission" date="2013-05" db="EMBL/GenBank/DDBJ databases">
        <title>Draft genome sequences of six wheat associated Fusarium spp. isolates.</title>
        <authorList>
            <person name="Moolhuijzen P.M."/>
            <person name="Manners J.M."/>
            <person name="Wilcox S."/>
            <person name="Bellgard M.I."/>
            <person name="Gardiner D.M."/>
        </authorList>
    </citation>
    <scope>NUCLEOTIDE SEQUENCE</scope>
    <source>
        <strain evidence="1">CS3069</strain>
    </source>
</reference>
<keyword evidence="1" id="KW-0496">Mitochondrion</keyword>
<name>W1IBB3_9HYPO</name>
<geneLocation type="mitochondrion" evidence="1"/>
<dbReference type="EMBL" id="HG321300">
    <property type="protein sequence ID" value="CEF82618.1"/>
    <property type="molecule type" value="Genomic_DNA"/>
</dbReference>
<organism evidence="1">
    <name type="scientific">Fusarium clavum</name>
    <dbReference type="NCBI Taxonomy" id="2594811"/>
    <lineage>
        <taxon>Eukaryota</taxon>
        <taxon>Fungi</taxon>
        <taxon>Dikarya</taxon>
        <taxon>Ascomycota</taxon>
        <taxon>Pezizomycotina</taxon>
        <taxon>Sordariomycetes</taxon>
        <taxon>Hypocreomycetidae</taxon>
        <taxon>Hypocreales</taxon>
        <taxon>Nectriaceae</taxon>
        <taxon>Fusarium</taxon>
        <taxon>Fusarium incarnatum-equiseti species complex</taxon>
    </lineage>
</organism>